<dbReference type="PROSITE" id="PS51384">
    <property type="entry name" value="FAD_FR"/>
    <property type="match status" value="1"/>
</dbReference>
<dbReference type="PANTHER" id="PTHR30157">
    <property type="entry name" value="FERRIC REDUCTASE, NADPH-DEPENDENT"/>
    <property type="match status" value="1"/>
</dbReference>
<accession>A0A0F0M0V4</accession>
<feature type="domain" description="FAD-binding FR-type" evidence="1">
    <location>
        <begin position="9"/>
        <end position="137"/>
    </location>
</feature>
<dbReference type="InterPro" id="IPR039261">
    <property type="entry name" value="FNR_nucleotide-bd"/>
</dbReference>
<gene>
    <name evidence="2" type="primary">viuB</name>
    <name evidence="2" type="ORF">RR49_00221</name>
</gene>
<dbReference type="PATRIC" id="fig|400772.4.peg.247"/>
<dbReference type="SUPFAM" id="SSF63380">
    <property type="entry name" value="Riboflavin synthase domain-like"/>
    <property type="match status" value="1"/>
</dbReference>
<dbReference type="Gene3D" id="2.40.30.10">
    <property type="entry name" value="Translation factors"/>
    <property type="match status" value="1"/>
</dbReference>
<dbReference type="Pfam" id="PF08021">
    <property type="entry name" value="FAD_binding_9"/>
    <property type="match status" value="1"/>
</dbReference>
<dbReference type="OrthoDB" id="3291337at2"/>
<dbReference type="GO" id="GO:0016491">
    <property type="term" value="F:oxidoreductase activity"/>
    <property type="evidence" value="ECO:0007669"/>
    <property type="project" value="InterPro"/>
</dbReference>
<keyword evidence="3" id="KW-1185">Reference proteome</keyword>
<dbReference type="InterPro" id="IPR017927">
    <property type="entry name" value="FAD-bd_FR_type"/>
</dbReference>
<protein>
    <submittedName>
        <fullName evidence="2">Vibriobactin utilization protein ViuB</fullName>
    </submittedName>
</protein>
<dbReference type="PANTHER" id="PTHR30157:SF0">
    <property type="entry name" value="NADPH-DEPENDENT FERRIC-CHELATE REDUCTASE"/>
    <property type="match status" value="1"/>
</dbReference>
<dbReference type="Gene3D" id="3.40.50.80">
    <property type="entry name" value="Nucleotide-binding domain of ferredoxin-NADP reductase (FNR) module"/>
    <property type="match status" value="1"/>
</dbReference>
<sequence>METSVRPAYRPYRAQVVGVERLGPSFRRVHFHGDGFEDFGTAGLDQRVKLLLPTPEAPGTGIADEPHDGLWYARWRAMPTAERPILRTYTVRRIREGVLTIDFVVHHDAGPAGAWAEAADLGDEIVIVGPDELSSDSRSGIDWHPRGARTVLLAGDETAAPAICSILESLHGTDVAATAFIEVPHAADAQHVELAPGSTLTWLARDEAEHGETLIDAVRVWCAASRHHLDSAAAAERQELADIDVDRELLWDAPTGGVGDFYAWMAGESSVVKTLRRLLVQDHGVDRSRVAFMGYWRAGQSERTE</sequence>
<proteinExistence type="predicted"/>
<evidence type="ECO:0000313" key="2">
    <source>
        <dbReference type="EMBL" id="KJL43262.1"/>
    </source>
</evidence>
<dbReference type="Pfam" id="PF04954">
    <property type="entry name" value="SIP"/>
    <property type="match status" value="1"/>
</dbReference>
<reference evidence="2 3" key="1">
    <citation type="submission" date="2015-02" db="EMBL/GenBank/DDBJ databases">
        <title>Draft genome sequences of ten Microbacterium spp. with emphasis on heavy metal contaminated environments.</title>
        <authorList>
            <person name="Corretto E."/>
        </authorList>
    </citation>
    <scope>NUCLEOTIDE SEQUENCE [LARGE SCALE GENOMIC DNA]</scope>
    <source>
        <strain evidence="2 3">DSM 18659</strain>
    </source>
</reference>
<dbReference type="CDD" id="cd06193">
    <property type="entry name" value="siderophore_interacting"/>
    <property type="match status" value="1"/>
</dbReference>
<evidence type="ECO:0000259" key="1">
    <source>
        <dbReference type="PROSITE" id="PS51384"/>
    </source>
</evidence>
<dbReference type="STRING" id="400772.RR49_00221"/>
<name>A0A0F0M0V4_9MICO</name>
<dbReference type="InterPro" id="IPR039374">
    <property type="entry name" value="SIP_fam"/>
</dbReference>
<dbReference type="InterPro" id="IPR007037">
    <property type="entry name" value="SIP_rossman_dom"/>
</dbReference>
<evidence type="ECO:0000313" key="3">
    <source>
        <dbReference type="Proteomes" id="UP000033451"/>
    </source>
</evidence>
<dbReference type="Proteomes" id="UP000033451">
    <property type="component" value="Unassembled WGS sequence"/>
</dbReference>
<dbReference type="EMBL" id="JYIY01000043">
    <property type="protein sequence ID" value="KJL43262.1"/>
    <property type="molecule type" value="Genomic_DNA"/>
</dbReference>
<dbReference type="InterPro" id="IPR017938">
    <property type="entry name" value="Riboflavin_synthase-like_b-brl"/>
</dbReference>
<dbReference type="InterPro" id="IPR013113">
    <property type="entry name" value="SIP_FAD-bd"/>
</dbReference>
<comment type="caution">
    <text evidence="2">The sequence shown here is derived from an EMBL/GenBank/DDBJ whole genome shotgun (WGS) entry which is preliminary data.</text>
</comment>
<organism evidence="2 3">
    <name type="scientific">Microbacterium ginsengisoli</name>
    <dbReference type="NCBI Taxonomy" id="400772"/>
    <lineage>
        <taxon>Bacteria</taxon>
        <taxon>Bacillati</taxon>
        <taxon>Actinomycetota</taxon>
        <taxon>Actinomycetes</taxon>
        <taxon>Micrococcales</taxon>
        <taxon>Microbacteriaceae</taxon>
        <taxon>Microbacterium</taxon>
    </lineage>
</organism>
<dbReference type="AlphaFoldDB" id="A0A0F0M0V4"/>